<feature type="compositionally biased region" description="Basic and acidic residues" evidence="15">
    <location>
        <begin position="1487"/>
        <end position="1500"/>
    </location>
</feature>
<keyword evidence="9" id="KW-0547">Nucleotide-binding</keyword>
<dbReference type="Gene3D" id="1.10.510.10">
    <property type="entry name" value="Transferase(Phosphotransferase) domain 1"/>
    <property type="match status" value="1"/>
</dbReference>
<keyword evidence="11" id="KW-0067">ATP-binding</keyword>
<proteinExistence type="inferred from homology"/>
<keyword evidence="10" id="KW-0418">Kinase</keyword>
<name>A0A158RDJ9_HYDTA</name>
<feature type="region of interest" description="Disordered" evidence="15">
    <location>
        <begin position="450"/>
        <end position="472"/>
    </location>
</feature>
<evidence type="ECO:0000259" key="18">
    <source>
        <dbReference type="PROSITE" id="PS51285"/>
    </source>
</evidence>
<keyword evidence="20" id="KW-1185">Reference proteome</keyword>
<feature type="compositionally biased region" description="Polar residues" evidence="15">
    <location>
        <begin position="155"/>
        <end position="165"/>
    </location>
</feature>
<dbReference type="GO" id="GO:0005524">
    <property type="term" value="F:ATP binding"/>
    <property type="evidence" value="ECO:0007669"/>
    <property type="project" value="UniProtKB-KW"/>
</dbReference>
<dbReference type="FunFam" id="1.10.510.10:FF:000012">
    <property type="entry name" value="microtubule-associated serine/threonine-protein kinase 2 isoform X1"/>
    <property type="match status" value="1"/>
</dbReference>
<comment type="subcellular location">
    <subcellularLocation>
        <location evidence="2">Cytoplasm</location>
    </subcellularLocation>
</comment>
<feature type="region of interest" description="Disordered" evidence="15">
    <location>
        <begin position="146"/>
        <end position="167"/>
    </location>
</feature>
<dbReference type="PROSITE" id="PS51285">
    <property type="entry name" value="AGC_KINASE_CTER"/>
    <property type="match status" value="1"/>
</dbReference>
<reference evidence="21" key="1">
    <citation type="submission" date="2016-04" db="UniProtKB">
        <authorList>
            <consortium name="WormBaseParasite"/>
        </authorList>
    </citation>
    <scope>IDENTIFICATION</scope>
</reference>
<dbReference type="STRING" id="6205.A0A158RDJ9"/>
<dbReference type="OrthoDB" id="10070999at2759"/>
<evidence type="ECO:0000256" key="5">
    <source>
        <dbReference type="ARBA" id="ARBA00022490"/>
    </source>
</evidence>
<dbReference type="InterPro" id="IPR050236">
    <property type="entry name" value="Ser_Thr_kinase_AGC"/>
</dbReference>
<dbReference type="Pfam" id="PF00595">
    <property type="entry name" value="PDZ"/>
    <property type="match status" value="1"/>
</dbReference>
<feature type="compositionally biased region" description="Polar residues" evidence="15">
    <location>
        <begin position="1687"/>
        <end position="1712"/>
    </location>
</feature>
<feature type="compositionally biased region" description="Polar residues" evidence="15">
    <location>
        <begin position="1922"/>
        <end position="1942"/>
    </location>
</feature>
<feature type="region of interest" description="Disordered" evidence="15">
    <location>
        <begin position="638"/>
        <end position="672"/>
    </location>
</feature>
<feature type="domain" description="AGC-kinase C-terminal" evidence="18">
    <location>
        <begin position="1326"/>
        <end position="1384"/>
    </location>
</feature>
<evidence type="ECO:0000313" key="20">
    <source>
        <dbReference type="Proteomes" id="UP000274429"/>
    </source>
</evidence>
<dbReference type="GO" id="GO:0035556">
    <property type="term" value="P:intracellular signal transduction"/>
    <property type="evidence" value="ECO:0007669"/>
    <property type="project" value="TreeGrafter"/>
</dbReference>
<evidence type="ECO:0000256" key="3">
    <source>
        <dbReference type="ARBA" id="ARBA00009903"/>
    </source>
</evidence>
<dbReference type="Pfam" id="PF00069">
    <property type="entry name" value="Pkinase"/>
    <property type="match status" value="1"/>
</dbReference>
<comment type="catalytic activity">
    <reaction evidence="14">
        <text>L-seryl-[protein] + ATP = O-phospho-L-seryl-[protein] + ADP + H(+)</text>
        <dbReference type="Rhea" id="RHEA:17989"/>
        <dbReference type="Rhea" id="RHEA-COMP:9863"/>
        <dbReference type="Rhea" id="RHEA-COMP:11604"/>
        <dbReference type="ChEBI" id="CHEBI:15378"/>
        <dbReference type="ChEBI" id="CHEBI:29999"/>
        <dbReference type="ChEBI" id="CHEBI:30616"/>
        <dbReference type="ChEBI" id="CHEBI:83421"/>
        <dbReference type="ChEBI" id="CHEBI:456216"/>
        <dbReference type="EC" id="2.7.11.1"/>
    </reaction>
</comment>
<dbReference type="CDD" id="cd05609">
    <property type="entry name" value="STKc_MAST"/>
    <property type="match status" value="1"/>
</dbReference>
<dbReference type="PROSITE" id="PS50011">
    <property type="entry name" value="PROTEIN_KINASE_DOM"/>
    <property type="match status" value="1"/>
</dbReference>
<dbReference type="Pfam" id="PF08926">
    <property type="entry name" value="DUF1908"/>
    <property type="match status" value="2"/>
</dbReference>
<evidence type="ECO:0000256" key="6">
    <source>
        <dbReference type="ARBA" id="ARBA00022527"/>
    </source>
</evidence>
<dbReference type="Gene3D" id="2.30.42.10">
    <property type="match status" value="1"/>
</dbReference>
<feature type="compositionally biased region" description="Polar residues" evidence="15">
    <location>
        <begin position="1892"/>
        <end position="1909"/>
    </location>
</feature>
<feature type="compositionally biased region" description="Polar residues" evidence="15">
    <location>
        <begin position="2094"/>
        <end position="2104"/>
    </location>
</feature>
<protein>
    <recommendedName>
        <fullName evidence="4">non-specific serine/threonine protein kinase</fullName>
        <ecNumber evidence="4">2.7.11.1</ecNumber>
    </recommendedName>
</protein>
<dbReference type="PROSITE" id="PS50106">
    <property type="entry name" value="PDZ"/>
    <property type="match status" value="1"/>
</dbReference>
<dbReference type="PANTHER" id="PTHR24356">
    <property type="entry name" value="SERINE/THREONINE-PROTEIN KINASE"/>
    <property type="match status" value="1"/>
</dbReference>
<evidence type="ECO:0000313" key="21">
    <source>
        <dbReference type="WBParaSite" id="TTAC_0000076701-mRNA-1"/>
    </source>
</evidence>
<dbReference type="InterPro" id="IPR001478">
    <property type="entry name" value="PDZ"/>
</dbReference>
<feature type="domain" description="PDZ" evidence="17">
    <location>
        <begin position="1712"/>
        <end position="1800"/>
    </location>
</feature>
<dbReference type="InterPro" id="IPR023142">
    <property type="entry name" value="MAST_pre-PK_dom_sf"/>
</dbReference>
<evidence type="ECO:0000256" key="13">
    <source>
        <dbReference type="ARBA" id="ARBA00047899"/>
    </source>
</evidence>
<feature type="compositionally biased region" description="Low complexity" evidence="15">
    <location>
        <begin position="2029"/>
        <end position="2045"/>
    </location>
</feature>
<dbReference type="InterPro" id="IPR008271">
    <property type="entry name" value="Ser/Thr_kinase_AS"/>
</dbReference>
<dbReference type="Proteomes" id="UP000274429">
    <property type="component" value="Unassembled WGS sequence"/>
</dbReference>
<evidence type="ECO:0000256" key="12">
    <source>
        <dbReference type="ARBA" id="ARBA00022842"/>
    </source>
</evidence>
<feature type="compositionally biased region" description="Polar residues" evidence="15">
    <location>
        <begin position="1555"/>
        <end position="1569"/>
    </location>
</feature>
<dbReference type="FunFam" id="1.20.1480.20:FF:000001">
    <property type="entry name" value="microtubule-associated serine/threonine-protein kinase 4 isoform X1"/>
    <property type="match status" value="1"/>
</dbReference>
<keyword evidence="5" id="KW-0963">Cytoplasm</keyword>
<dbReference type="GO" id="GO:0005737">
    <property type="term" value="C:cytoplasm"/>
    <property type="evidence" value="ECO:0007669"/>
    <property type="project" value="UniProtKB-SubCell"/>
</dbReference>
<keyword evidence="12" id="KW-0460">Magnesium</keyword>
<evidence type="ECO:0000256" key="7">
    <source>
        <dbReference type="ARBA" id="ARBA00022553"/>
    </source>
</evidence>
<feature type="region of interest" description="Disordered" evidence="15">
    <location>
        <begin position="1544"/>
        <end position="1569"/>
    </location>
</feature>
<dbReference type="InterPro" id="IPR000719">
    <property type="entry name" value="Prot_kinase_dom"/>
</dbReference>
<dbReference type="InterPro" id="IPR037711">
    <property type="entry name" value="MAST"/>
</dbReference>
<accession>A0A158RDJ9</accession>
<feature type="region of interest" description="Disordered" evidence="15">
    <location>
        <begin position="1614"/>
        <end position="1712"/>
    </location>
</feature>
<feature type="domain" description="Protein kinase" evidence="16">
    <location>
        <begin position="1039"/>
        <end position="1325"/>
    </location>
</feature>
<dbReference type="SUPFAM" id="SSF140482">
    <property type="entry name" value="MAST3 pre-PK domain-like"/>
    <property type="match status" value="1"/>
</dbReference>
<dbReference type="InterPro" id="IPR015022">
    <property type="entry name" value="MAST_pre-PK_dom"/>
</dbReference>
<comment type="cofactor">
    <cofactor evidence="1">
        <name>Mg(2+)</name>
        <dbReference type="ChEBI" id="CHEBI:18420"/>
    </cofactor>
</comment>
<dbReference type="EMBL" id="UYWX01000093">
    <property type="protein sequence ID" value="VDM16962.1"/>
    <property type="molecule type" value="Genomic_DNA"/>
</dbReference>
<organism evidence="21">
    <name type="scientific">Hydatigena taeniaeformis</name>
    <name type="common">Feline tapeworm</name>
    <name type="synonym">Taenia taeniaeformis</name>
    <dbReference type="NCBI Taxonomy" id="6205"/>
    <lineage>
        <taxon>Eukaryota</taxon>
        <taxon>Metazoa</taxon>
        <taxon>Spiralia</taxon>
        <taxon>Lophotrochozoa</taxon>
        <taxon>Platyhelminthes</taxon>
        <taxon>Cestoda</taxon>
        <taxon>Eucestoda</taxon>
        <taxon>Cyclophyllidea</taxon>
        <taxon>Taeniidae</taxon>
        <taxon>Hydatigera</taxon>
    </lineage>
</organism>
<dbReference type="SUPFAM" id="SSF56112">
    <property type="entry name" value="Protein kinase-like (PK-like)"/>
    <property type="match status" value="1"/>
</dbReference>
<evidence type="ECO:0000256" key="1">
    <source>
        <dbReference type="ARBA" id="ARBA00001946"/>
    </source>
</evidence>
<evidence type="ECO:0000256" key="15">
    <source>
        <dbReference type="SAM" id="MobiDB-lite"/>
    </source>
</evidence>
<feature type="region of interest" description="Disordered" evidence="15">
    <location>
        <begin position="1486"/>
        <end position="1518"/>
    </location>
</feature>
<evidence type="ECO:0000256" key="4">
    <source>
        <dbReference type="ARBA" id="ARBA00012513"/>
    </source>
</evidence>
<evidence type="ECO:0000256" key="10">
    <source>
        <dbReference type="ARBA" id="ARBA00022777"/>
    </source>
</evidence>
<evidence type="ECO:0000313" key="19">
    <source>
        <dbReference type="EMBL" id="VDM16962.1"/>
    </source>
</evidence>
<dbReference type="InterPro" id="IPR011009">
    <property type="entry name" value="Kinase-like_dom_sf"/>
</dbReference>
<dbReference type="SMART" id="SM00228">
    <property type="entry name" value="PDZ"/>
    <property type="match status" value="1"/>
</dbReference>
<evidence type="ECO:0000259" key="17">
    <source>
        <dbReference type="PROSITE" id="PS50106"/>
    </source>
</evidence>
<feature type="compositionally biased region" description="Low complexity" evidence="15">
    <location>
        <begin position="450"/>
        <end position="462"/>
    </location>
</feature>
<feature type="region of interest" description="Disordered" evidence="15">
    <location>
        <begin position="1827"/>
        <end position="2104"/>
    </location>
</feature>
<dbReference type="GO" id="GO:0000287">
    <property type="term" value="F:magnesium ion binding"/>
    <property type="evidence" value="ECO:0007669"/>
    <property type="project" value="InterPro"/>
</dbReference>
<comment type="similarity">
    <text evidence="3">Belongs to the protein kinase superfamily. AGC Ser/Thr protein kinase family.</text>
</comment>
<feature type="compositionally biased region" description="Polar residues" evidence="15">
    <location>
        <begin position="2046"/>
        <end position="2063"/>
    </location>
</feature>
<dbReference type="FunFam" id="3.30.200.20:FF:000012">
    <property type="entry name" value="microtubule-associated serine/threonine-protein kinase 2 isoform X1"/>
    <property type="match status" value="1"/>
</dbReference>
<feature type="compositionally biased region" description="Polar residues" evidence="15">
    <location>
        <begin position="1857"/>
        <end position="1879"/>
    </location>
</feature>
<dbReference type="EC" id="2.7.11.1" evidence="4"/>
<evidence type="ECO:0000256" key="2">
    <source>
        <dbReference type="ARBA" id="ARBA00004496"/>
    </source>
</evidence>
<dbReference type="InterPro" id="IPR036034">
    <property type="entry name" value="PDZ_sf"/>
</dbReference>
<evidence type="ECO:0000256" key="8">
    <source>
        <dbReference type="ARBA" id="ARBA00022679"/>
    </source>
</evidence>
<dbReference type="InterPro" id="IPR000961">
    <property type="entry name" value="AGC-kinase_C"/>
</dbReference>
<keyword evidence="7" id="KW-0597">Phosphoprotein</keyword>
<dbReference type="GO" id="GO:0004674">
    <property type="term" value="F:protein serine/threonine kinase activity"/>
    <property type="evidence" value="ECO:0007669"/>
    <property type="project" value="UniProtKB-KW"/>
</dbReference>
<evidence type="ECO:0000256" key="11">
    <source>
        <dbReference type="ARBA" id="ARBA00022840"/>
    </source>
</evidence>
<evidence type="ECO:0000259" key="16">
    <source>
        <dbReference type="PROSITE" id="PS50011"/>
    </source>
</evidence>
<dbReference type="WBParaSite" id="TTAC_0000076701-mRNA-1">
    <property type="protein sequence ID" value="TTAC_0000076701-mRNA-1"/>
    <property type="gene ID" value="TTAC_0000076701"/>
</dbReference>
<reference evidence="19 20" key="2">
    <citation type="submission" date="2018-11" db="EMBL/GenBank/DDBJ databases">
        <authorList>
            <consortium name="Pathogen Informatics"/>
        </authorList>
    </citation>
    <scope>NUCLEOTIDE SEQUENCE [LARGE SCALE GENOMIC DNA]</scope>
</reference>
<sequence>MSDRSRSAKCSPGLRRRRIPVNHCSPKGRLRLIQFLQENDLDKALHCLSDECALEDLLPVPRDVLRSIFAESLCTVEIDRLWNALQNYRQGSQSSQSPAVPYRDRRFSDFSSINRSLSSSLSGSPIVRCNDIGLDEADHRSGIEEKAREEGECSSYVTHSPSPSNLERKHPAFVSKALPGSDELVSVLQRTASCGVADSYRLSRFRPASLSVNVPSPTHFLSSMEAVGNSTTTERASPAPVLTTGASASLFSVSPQLCFFDKHRRPSGERSCGNRMIGGGGGSVWDAANPFGATSSLSHRSSLLLMPPVHQSQLSNPPSITSPATGGCVSIPSLFTILKSLCFFLSLKRETYCCDAYPDSNASISGLQGLNRTVPDITSANSANTSHSARRLKVVCSSPQHHLGHSRSRFLSGGDPSSVTTMPPTTTSIVPMEVSPVRPANGPLRLGSAFSAGPASPSPRFATSTVRPPLSSAEPSALATAMGELRMVPVEETAVATQILPSPVLAPPNKERSSFPNRGNNTSAVSVCHQCGNSLVEVAQAPLRNVPHNLPAHLRLESLQSSENRRWSLASLPSSGYGTNTAGSSNVSSHYSSKENIEGAHRHPALHCGPGVGGAPTTATIATATAAPTAFFAASPVNMTGESASPSRKRDSPILRPQLHPKPPQPNLTPVTRPAGSVARLTVGSAAPSVDLVEDPSICAAGIPIKRGTPSPQLCSKCAKAGKGKTPPPSIPLSQQPQTLAPSLLLSESDAPVPPSIKMARAGVSLSPSQPPIHNSPAFLSVSRQRSKSLSPVRTAANNEQDILLLNHVYRERFPKASAQMQDNLAHLCEEMEQEDTFSWTAVARFMHRQVLELARDCLEKALAGLITCRYFFEITEKLEKLVTDTRAKCPDSVACVTNMCNRLLLIIARPARLLECLEFDPCEFYQMLEVAETQVRQQSDSNKIFCPDVPRYIITKLGLSKPAATNPEGLTDGEPCDRVISSPPTPTVTLMEASVPSTSLHSAIAPMKSPTSVPAPHISASETTETHALRWRPCEADFEIIKLISNGAYGAVFLVRDRNTRQRFGMKKMPKQHLRLRNQVEQVFAERDILSFADNPFVVSLYCTFETKKSLCMVMEFVEGGDVATLLKNIGGPLPLDLAQMYFAELVLALEYLHSYGIVHRDLKPDNLLITHEGHIKLTDFGLSRIGLMNMATNFYERSLDLEKDCKMFRDKQVFGTPEYIAPEVILRQGYGKPVDWWASGIILYEFLIGCVPFFGETIEELFTQIVSGNRRIMHGPIELPAEDEEGCLSLESTSLITQLLERDPLLRLGTETGAAEVKAAPFFEGLDWRNLLCQKAAFVPQLEHDEDCSYFDPRTDRYQHEVEDDEDLDFEFLHSCLGVPSASPSSASSVISECSRSVSKEQLNELGHVATPGEEVNATLTAADARQTAERLHSAISLAETSAGGGGGGGSRESEELPDEALFHAFASCTSRFSIAMERAAMETLQKEGESDHEKLQEEGEGAPGQEEITPTKKLSSAEEVSQFSTIHLFCFDSWKDASLTPKKSGHLDKEQSGLNESPRQLSPSASTSATVSDACYSDLEAVVPSAPCGNSSSNSNAFTTKKRTLEECTDEDIHLRDNNSQQKTKRVSPAWSSNDPSGFTEKPLSPTQISLVSGIKKEAKPSKLPIPCRRKASSPSRSLVPGTIVSQTTTKSSSANTRLATDNSGTSRTVAIKRGPRGYGFTLRAKDVFYGSSNVYTLHHIVVGVDRKGPAYTAGLRENDVILRVNGREVVGRLHTEIVQLICSSPAPLRLLVTTFAQSNIRSDGRWRARGRLVSRPSRRLKALVARGPKAASSGEESGMEGGGGRRLFKHAGSASSGQLRAPNTTNVQSPGQQGQPLVIERRQRHRQQLSGETTTHSLVSSLKSTEATHEPSRHHSHSFSVLSTSIRRIDPTTMSSRLHLQPRRSTETPLLRQLSERNRYASGTPKLEATSISSSPLSAEGEGLDQPSSPSGGPLAARSNLPGSLDEPENTPKPTLCVFPPASPNPVAASTSTSTTHIPTPGASTSRCLPMQGSTSTAKATGPGLIRIRRRRRQSQNIAHSPVPSAGHDLSSSSQGPTDM</sequence>
<dbReference type="SMART" id="SM00220">
    <property type="entry name" value="S_TKc"/>
    <property type="match status" value="1"/>
</dbReference>
<keyword evidence="8" id="KW-0808">Transferase</keyword>
<keyword evidence="6" id="KW-0723">Serine/threonine-protein kinase</keyword>
<evidence type="ECO:0000256" key="14">
    <source>
        <dbReference type="ARBA" id="ARBA00048679"/>
    </source>
</evidence>
<gene>
    <name evidence="19" type="ORF">TTAC_LOCUS768</name>
</gene>
<dbReference type="PROSITE" id="PS00108">
    <property type="entry name" value="PROTEIN_KINASE_ST"/>
    <property type="match status" value="1"/>
</dbReference>
<dbReference type="Gene3D" id="3.30.200.20">
    <property type="entry name" value="Phosphorylase Kinase, domain 1"/>
    <property type="match status" value="1"/>
</dbReference>
<dbReference type="SUPFAM" id="SSF50156">
    <property type="entry name" value="PDZ domain-like"/>
    <property type="match status" value="1"/>
</dbReference>
<dbReference type="Gene3D" id="1.20.1480.20">
    <property type="entry name" value="MAST3 pre-PK domain-like"/>
    <property type="match status" value="1"/>
</dbReference>
<comment type="catalytic activity">
    <reaction evidence="13">
        <text>L-threonyl-[protein] + ATP = O-phospho-L-threonyl-[protein] + ADP + H(+)</text>
        <dbReference type="Rhea" id="RHEA:46608"/>
        <dbReference type="Rhea" id="RHEA-COMP:11060"/>
        <dbReference type="Rhea" id="RHEA-COMP:11605"/>
        <dbReference type="ChEBI" id="CHEBI:15378"/>
        <dbReference type="ChEBI" id="CHEBI:30013"/>
        <dbReference type="ChEBI" id="CHEBI:30616"/>
        <dbReference type="ChEBI" id="CHEBI:61977"/>
        <dbReference type="ChEBI" id="CHEBI:456216"/>
        <dbReference type="EC" id="2.7.11.1"/>
    </reaction>
</comment>
<dbReference type="PANTHER" id="PTHR24356:SF414">
    <property type="entry name" value="NON-SPECIFIC SERINE_THREONINE PROTEIN KINASE"/>
    <property type="match status" value="1"/>
</dbReference>
<evidence type="ECO:0000256" key="9">
    <source>
        <dbReference type="ARBA" id="ARBA00022741"/>
    </source>
</evidence>